<accession>A0A919K9Y0</accession>
<dbReference type="Proteomes" id="UP000636960">
    <property type="component" value="Unassembled WGS sequence"/>
</dbReference>
<comment type="subunit">
    <text evidence="2">Interacts transiently with the RNA polymerase catalytic core formed by RpoA, RpoB, RpoC and RpoZ (2 alpha, 1 beta, 1 beta' and 1 omega subunit) to form the RNA polymerase holoenzyme that can initiate transcription.</text>
</comment>
<organism evidence="9 10">
    <name type="scientific">Paractinoplanes rishiriensis</name>
    <dbReference type="NCBI Taxonomy" id="1050105"/>
    <lineage>
        <taxon>Bacteria</taxon>
        <taxon>Bacillati</taxon>
        <taxon>Actinomycetota</taxon>
        <taxon>Actinomycetes</taxon>
        <taxon>Micromonosporales</taxon>
        <taxon>Micromonosporaceae</taxon>
        <taxon>Paractinoplanes</taxon>
    </lineage>
</organism>
<evidence type="ECO:0000256" key="1">
    <source>
        <dbReference type="ARBA" id="ARBA00010641"/>
    </source>
</evidence>
<dbReference type="InterPro" id="IPR013325">
    <property type="entry name" value="RNA_pol_sigma_r2"/>
</dbReference>
<evidence type="ECO:0000256" key="2">
    <source>
        <dbReference type="ARBA" id="ARBA00011344"/>
    </source>
</evidence>
<feature type="domain" description="RNA polymerase sigma factor 70 region 4 type 2" evidence="7">
    <location>
        <begin position="137"/>
        <end position="187"/>
    </location>
</feature>
<dbReference type="SUPFAM" id="SSF88946">
    <property type="entry name" value="Sigma2 domain of RNA polymerase sigma factors"/>
    <property type="match status" value="1"/>
</dbReference>
<dbReference type="InterPro" id="IPR013249">
    <property type="entry name" value="RNA_pol_sigma70_r4_t2"/>
</dbReference>
<dbReference type="NCBIfam" id="TIGR02937">
    <property type="entry name" value="sigma70-ECF"/>
    <property type="match status" value="1"/>
</dbReference>
<reference evidence="9" key="1">
    <citation type="submission" date="2021-01" db="EMBL/GenBank/DDBJ databases">
        <title>Whole genome shotgun sequence of Actinoplanes rishiriensis NBRC 108556.</title>
        <authorList>
            <person name="Komaki H."/>
            <person name="Tamura T."/>
        </authorList>
    </citation>
    <scope>NUCLEOTIDE SEQUENCE</scope>
    <source>
        <strain evidence="9">NBRC 108556</strain>
    </source>
</reference>
<feature type="domain" description="SnoaL-like" evidence="8">
    <location>
        <begin position="208"/>
        <end position="303"/>
    </location>
</feature>
<dbReference type="EMBL" id="BOMV01000100">
    <property type="protein sequence ID" value="GIF01194.1"/>
    <property type="molecule type" value="Genomic_DNA"/>
</dbReference>
<dbReference type="InterPro" id="IPR037401">
    <property type="entry name" value="SnoaL-like"/>
</dbReference>
<dbReference type="InterPro" id="IPR014305">
    <property type="entry name" value="RNA_pol_sigma-G_actinobac"/>
</dbReference>
<dbReference type="PANTHER" id="PTHR43133">
    <property type="entry name" value="RNA POLYMERASE ECF-TYPE SIGMA FACTO"/>
    <property type="match status" value="1"/>
</dbReference>
<evidence type="ECO:0000259" key="8">
    <source>
        <dbReference type="Pfam" id="PF12680"/>
    </source>
</evidence>
<feature type="domain" description="RNA polymerase sigma-70 region 2" evidence="6">
    <location>
        <begin position="25"/>
        <end position="92"/>
    </location>
</feature>
<dbReference type="Gene3D" id="1.10.10.10">
    <property type="entry name" value="Winged helix-like DNA-binding domain superfamily/Winged helix DNA-binding domain"/>
    <property type="match status" value="1"/>
</dbReference>
<dbReference type="SUPFAM" id="SSF54427">
    <property type="entry name" value="NTF2-like"/>
    <property type="match status" value="1"/>
</dbReference>
<keyword evidence="10" id="KW-1185">Reference proteome</keyword>
<sequence length="325" mass="34908">MSAQTSTDPLLAAARAGDDGAFQALVAPHLRALHLHSYRMLGSYHDAEEALQETLLRAWQGLAGFEGRAPLRHWLYRITTTTCLKMINRRAREPIASPLDAAWLQPYPDALIDQLTDADADADPAAIVDRRESVALAFVAALQVLPATQRAVLILREVLAWPAQQVADLLGTSVPAVNSALQRARATIADTDKPVGARPGTAREREVVEAFVRAWHDCDIPALAALLRDDVTLHMPPQALLIDGREAVAEFFATVPAGGRLDLIHLVGVRANGHPALAAYLPDDTAQDCRGYGIMVLAVDGDRVAGIVGFPDPALFPAFGLATTH</sequence>
<dbReference type="RefSeq" id="WP_203789743.1">
    <property type="nucleotide sequence ID" value="NZ_BOMV01000100.1"/>
</dbReference>
<dbReference type="InterPro" id="IPR039425">
    <property type="entry name" value="RNA_pol_sigma-70-like"/>
</dbReference>
<proteinExistence type="inferred from homology"/>
<dbReference type="SUPFAM" id="SSF88659">
    <property type="entry name" value="Sigma3 and sigma4 domains of RNA polymerase sigma factors"/>
    <property type="match status" value="1"/>
</dbReference>
<dbReference type="InterPro" id="IPR013324">
    <property type="entry name" value="RNA_pol_sigma_r3/r4-like"/>
</dbReference>
<evidence type="ECO:0000313" key="10">
    <source>
        <dbReference type="Proteomes" id="UP000636960"/>
    </source>
</evidence>
<dbReference type="Gene3D" id="3.10.450.50">
    <property type="match status" value="1"/>
</dbReference>
<dbReference type="Gene3D" id="1.10.1740.10">
    <property type="match status" value="1"/>
</dbReference>
<dbReference type="InterPro" id="IPR032710">
    <property type="entry name" value="NTF2-like_dom_sf"/>
</dbReference>
<evidence type="ECO:0000259" key="6">
    <source>
        <dbReference type="Pfam" id="PF04542"/>
    </source>
</evidence>
<comment type="caution">
    <text evidence="9">The sequence shown here is derived from an EMBL/GenBank/DDBJ whole genome shotgun (WGS) entry which is preliminary data.</text>
</comment>
<evidence type="ECO:0000313" key="9">
    <source>
        <dbReference type="EMBL" id="GIF01194.1"/>
    </source>
</evidence>
<dbReference type="Pfam" id="PF04542">
    <property type="entry name" value="Sigma70_r2"/>
    <property type="match status" value="1"/>
</dbReference>
<keyword evidence="5" id="KW-0804">Transcription</keyword>
<dbReference type="GO" id="GO:0016987">
    <property type="term" value="F:sigma factor activity"/>
    <property type="evidence" value="ECO:0007669"/>
    <property type="project" value="UniProtKB-KW"/>
</dbReference>
<comment type="similarity">
    <text evidence="1">Belongs to the sigma-70 factor family. ECF subfamily.</text>
</comment>
<dbReference type="Pfam" id="PF12680">
    <property type="entry name" value="SnoaL_2"/>
    <property type="match status" value="1"/>
</dbReference>
<dbReference type="AlphaFoldDB" id="A0A919K9Y0"/>
<evidence type="ECO:0000256" key="3">
    <source>
        <dbReference type="ARBA" id="ARBA00023015"/>
    </source>
</evidence>
<dbReference type="Pfam" id="PF08281">
    <property type="entry name" value="Sigma70_r4_2"/>
    <property type="match status" value="1"/>
</dbReference>
<dbReference type="PANTHER" id="PTHR43133:SF65">
    <property type="entry name" value="ECF RNA POLYMERASE SIGMA FACTOR SIGG"/>
    <property type="match status" value="1"/>
</dbReference>
<gene>
    <name evidence="9" type="primary">rpoE_27</name>
    <name evidence="9" type="ORF">Ari01nite_86580</name>
</gene>
<protein>
    <submittedName>
        <fullName evidence="9">RNA polymerase sigma factor</fullName>
    </submittedName>
</protein>
<dbReference type="InterPro" id="IPR014284">
    <property type="entry name" value="RNA_pol_sigma-70_dom"/>
</dbReference>
<evidence type="ECO:0000256" key="5">
    <source>
        <dbReference type="ARBA" id="ARBA00023163"/>
    </source>
</evidence>
<dbReference type="CDD" id="cd06171">
    <property type="entry name" value="Sigma70_r4"/>
    <property type="match status" value="1"/>
</dbReference>
<evidence type="ECO:0000259" key="7">
    <source>
        <dbReference type="Pfam" id="PF08281"/>
    </source>
</evidence>
<dbReference type="GO" id="GO:0006352">
    <property type="term" value="P:DNA-templated transcription initiation"/>
    <property type="evidence" value="ECO:0007669"/>
    <property type="project" value="InterPro"/>
</dbReference>
<keyword evidence="3" id="KW-0805">Transcription regulation</keyword>
<dbReference type="GO" id="GO:0003677">
    <property type="term" value="F:DNA binding"/>
    <property type="evidence" value="ECO:0007669"/>
    <property type="project" value="InterPro"/>
</dbReference>
<keyword evidence="4" id="KW-0731">Sigma factor</keyword>
<dbReference type="NCBIfam" id="NF006089">
    <property type="entry name" value="PRK08241.1"/>
    <property type="match status" value="1"/>
</dbReference>
<dbReference type="InterPro" id="IPR007627">
    <property type="entry name" value="RNA_pol_sigma70_r2"/>
</dbReference>
<evidence type="ECO:0000256" key="4">
    <source>
        <dbReference type="ARBA" id="ARBA00023082"/>
    </source>
</evidence>
<name>A0A919K9Y0_9ACTN</name>
<dbReference type="InterPro" id="IPR036388">
    <property type="entry name" value="WH-like_DNA-bd_sf"/>
</dbReference>
<dbReference type="NCBIfam" id="TIGR02960">
    <property type="entry name" value="SigX5"/>
    <property type="match status" value="1"/>
</dbReference>